<reference evidence="3" key="1">
    <citation type="submission" date="2016-01" db="EMBL/GenBank/DDBJ databases">
        <authorList>
            <person name="Peeters C."/>
        </authorList>
    </citation>
    <scope>NUCLEOTIDE SEQUENCE [LARGE SCALE GENOMIC DNA]</scope>
    <source>
        <strain evidence="3">LMG 29317</strain>
    </source>
</reference>
<protein>
    <submittedName>
        <fullName evidence="3">Uncharacterized protein</fullName>
    </submittedName>
</protein>
<evidence type="ECO:0000256" key="1">
    <source>
        <dbReference type="SAM" id="Coils"/>
    </source>
</evidence>
<proteinExistence type="predicted"/>
<keyword evidence="1" id="KW-0175">Coiled coil</keyword>
<evidence type="ECO:0000313" key="3">
    <source>
        <dbReference type="EMBL" id="SAL42467.1"/>
    </source>
</evidence>
<dbReference type="EMBL" id="FCOM02000005">
    <property type="protein sequence ID" value="SAL42467.1"/>
    <property type="molecule type" value="Genomic_DNA"/>
</dbReference>
<dbReference type="Proteomes" id="UP000055019">
    <property type="component" value="Unassembled WGS sequence"/>
</dbReference>
<organism evidence="3 4">
    <name type="scientific">Caballeronia arvi</name>
    <dbReference type="NCBI Taxonomy" id="1777135"/>
    <lineage>
        <taxon>Bacteria</taxon>
        <taxon>Pseudomonadati</taxon>
        <taxon>Pseudomonadota</taxon>
        <taxon>Betaproteobacteria</taxon>
        <taxon>Burkholderiales</taxon>
        <taxon>Burkholderiaceae</taxon>
        <taxon>Caballeronia</taxon>
    </lineage>
</organism>
<name>A0A158HE62_9BURK</name>
<feature type="coiled-coil region" evidence="1">
    <location>
        <begin position="24"/>
        <end position="51"/>
    </location>
</feature>
<keyword evidence="4" id="KW-1185">Reference proteome</keyword>
<evidence type="ECO:0000256" key="2">
    <source>
        <dbReference type="SAM" id="MobiDB-lite"/>
    </source>
</evidence>
<gene>
    <name evidence="3" type="ORF">AWB74_01729</name>
</gene>
<feature type="compositionally biased region" description="Polar residues" evidence="2">
    <location>
        <begin position="87"/>
        <end position="103"/>
    </location>
</feature>
<feature type="region of interest" description="Disordered" evidence="2">
    <location>
        <begin position="74"/>
        <end position="103"/>
    </location>
</feature>
<evidence type="ECO:0000313" key="4">
    <source>
        <dbReference type="Proteomes" id="UP000055019"/>
    </source>
</evidence>
<comment type="caution">
    <text evidence="3">The sequence shown here is derived from an EMBL/GenBank/DDBJ whole genome shotgun (WGS) entry which is preliminary data.</text>
</comment>
<accession>A0A158HE62</accession>
<sequence length="103" mass="11618">MSGEGMDEAAKAALRVLIDNRRRNARDMEAREELEHRISRMKSEQFRVESEHRRVLEAAQAAHASAVAQAFESVAGSAESKQRVQPRMTNAQKSQLQQDRPST</sequence>
<dbReference type="AlphaFoldDB" id="A0A158HE62"/>